<accession>A0A2P6RR73</accession>
<dbReference type="EMBL" id="PDCK01000040">
    <property type="protein sequence ID" value="PRQ48936.1"/>
    <property type="molecule type" value="Genomic_DNA"/>
</dbReference>
<reference evidence="2 3" key="1">
    <citation type="journal article" date="2018" name="Nat. Genet.">
        <title>The Rosa genome provides new insights in the design of modern roses.</title>
        <authorList>
            <person name="Bendahmane M."/>
        </authorList>
    </citation>
    <scope>NUCLEOTIDE SEQUENCE [LARGE SCALE GENOMIC DNA]</scope>
    <source>
        <strain evidence="3">cv. Old Blush</strain>
    </source>
</reference>
<keyword evidence="3" id="KW-1185">Reference proteome</keyword>
<evidence type="ECO:0000256" key="1">
    <source>
        <dbReference type="SAM" id="Phobius"/>
    </source>
</evidence>
<comment type="caution">
    <text evidence="2">The sequence shown here is derived from an EMBL/GenBank/DDBJ whole genome shotgun (WGS) entry which is preliminary data.</text>
</comment>
<dbReference type="Proteomes" id="UP000238479">
    <property type="component" value="Chromosome 2"/>
</dbReference>
<keyword evidence="1" id="KW-0472">Membrane</keyword>
<evidence type="ECO:0000313" key="2">
    <source>
        <dbReference type="EMBL" id="PRQ48936.1"/>
    </source>
</evidence>
<name>A0A2P6RR73_ROSCH</name>
<sequence>MSFLILCKLKLLGSYHLWALTSQQKVEILIVITSSLCSLDGWIMVNWMMFICAFIVFMLRDNKRFGFVVDGGLEERKKNKRGERGRTKKRGK</sequence>
<organism evidence="2 3">
    <name type="scientific">Rosa chinensis</name>
    <name type="common">China rose</name>
    <dbReference type="NCBI Taxonomy" id="74649"/>
    <lineage>
        <taxon>Eukaryota</taxon>
        <taxon>Viridiplantae</taxon>
        <taxon>Streptophyta</taxon>
        <taxon>Embryophyta</taxon>
        <taxon>Tracheophyta</taxon>
        <taxon>Spermatophyta</taxon>
        <taxon>Magnoliopsida</taxon>
        <taxon>eudicotyledons</taxon>
        <taxon>Gunneridae</taxon>
        <taxon>Pentapetalae</taxon>
        <taxon>rosids</taxon>
        <taxon>fabids</taxon>
        <taxon>Rosales</taxon>
        <taxon>Rosaceae</taxon>
        <taxon>Rosoideae</taxon>
        <taxon>Rosoideae incertae sedis</taxon>
        <taxon>Rosa</taxon>
    </lineage>
</organism>
<feature type="transmembrane region" description="Helical" evidence="1">
    <location>
        <begin position="41"/>
        <end position="59"/>
    </location>
</feature>
<evidence type="ECO:0000313" key="3">
    <source>
        <dbReference type="Proteomes" id="UP000238479"/>
    </source>
</evidence>
<dbReference type="Gramene" id="PRQ48936">
    <property type="protein sequence ID" value="PRQ48936"/>
    <property type="gene ID" value="RchiOBHm_Chr2g0116301"/>
</dbReference>
<dbReference type="AlphaFoldDB" id="A0A2P6RR73"/>
<proteinExistence type="predicted"/>
<gene>
    <name evidence="2" type="ORF">RchiOBHm_Chr2g0116301</name>
</gene>
<keyword evidence="1" id="KW-0812">Transmembrane</keyword>
<keyword evidence="1" id="KW-1133">Transmembrane helix</keyword>
<protein>
    <submittedName>
        <fullName evidence="2">Uncharacterized protein</fullName>
    </submittedName>
</protein>